<dbReference type="RefSeq" id="WP_344802240.1">
    <property type="nucleotide sequence ID" value="NZ_BAABBO010000001.1"/>
</dbReference>
<evidence type="ECO:0000256" key="5">
    <source>
        <dbReference type="ARBA" id="ARBA00023315"/>
    </source>
</evidence>
<reference evidence="8" key="1">
    <citation type="journal article" date="2019" name="Int. J. Syst. Evol. Microbiol.">
        <title>The Global Catalogue of Microorganisms (GCM) 10K type strain sequencing project: providing services to taxonomists for standard genome sequencing and annotation.</title>
        <authorList>
            <consortium name="The Broad Institute Genomics Platform"/>
            <consortium name="The Broad Institute Genome Sequencing Center for Infectious Disease"/>
            <person name="Wu L."/>
            <person name="Ma J."/>
        </authorList>
    </citation>
    <scope>NUCLEOTIDE SEQUENCE [LARGE SCALE GENOMIC DNA]</scope>
    <source>
        <strain evidence="8">JCM 17555</strain>
    </source>
</reference>
<keyword evidence="4" id="KW-0808">Transferase</keyword>
<dbReference type="EC" id="2.3.1.30" evidence="2"/>
<comment type="catalytic activity">
    <reaction evidence="6">
        <text>L-serine + acetyl-CoA = O-acetyl-L-serine + CoA</text>
        <dbReference type="Rhea" id="RHEA:24560"/>
        <dbReference type="ChEBI" id="CHEBI:33384"/>
        <dbReference type="ChEBI" id="CHEBI:57287"/>
        <dbReference type="ChEBI" id="CHEBI:57288"/>
        <dbReference type="ChEBI" id="CHEBI:58340"/>
        <dbReference type="EC" id="2.3.1.30"/>
    </reaction>
</comment>
<accession>A0ABP7NFP7</accession>
<evidence type="ECO:0000256" key="1">
    <source>
        <dbReference type="ARBA" id="ARBA00007274"/>
    </source>
</evidence>
<dbReference type="InterPro" id="IPR011004">
    <property type="entry name" value="Trimer_LpxA-like_sf"/>
</dbReference>
<evidence type="ECO:0000256" key="3">
    <source>
        <dbReference type="ARBA" id="ARBA00022605"/>
    </source>
</evidence>
<organism evidence="7 8">
    <name type="scientific">Allohahella marinimesophila</name>
    <dbReference type="NCBI Taxonomy" id="1054972"/>
    <lineage>
        <taxon>Bacteria</taxon>
        <taxon>Pseudomonadati</taxon>
        <taxon>Pseudomonadota</taxon>
        <taxon>Gammaproteobacteria</taxon>
        <taxon>Oceanospirillales</taxon>
        <taxon>Hahellaceae</taxon>
        <taxon>Allohahella</taxon>
    </lineage>
</organism>
<dbReference type="Gene3D" id="1.10.3130.10">
    <property type="entry name" value="serine acetyltransferase, domain 1"/>
    <property type="match status" value="1"/>
</dbReference>
<keyword evidence="5" id="KW-0012">Acyltransferase</keyword>
<dbReference type="EMBL" id="BAABBO010000001">
    <property type="protein sequence ID" value="GAA3945862.1"/>
    <property type="molecule type" value="Genomic_DNA"/>
</dbReference>
<comment type="caution">
    <text evidence="7">The sequence shown here is derived from an EMBL/GenBank/DDBJ whole genome shotgun (WGS) entry which is preliminary data.</text>
</comment>
<keyword evidence="3" id="KW-0028">Amino-acid biosynthesis</keyword>
<proteinExistence type="inferred from homology"/>
<evidence type="ECO:0000313" key="8">
    <source>
        <dbReference type="Proteomes" id="UP001501337"/>
    </source>
</evidence>
<sequence length="328" mass="35991">MWGYLDNLELSSRLQSHLISALKSEDVDNLGGRLEGILAIVLQQVSEDLQAYTARDPASRGRMDLVVEAYASFQAVLFYRLSHQIWLSHDIPGREIIAHKLASMGKLHSGAEIHPAACIGKRFVLDHGFGTVIGETCEIGDDCYVLCGVTLGASGIADNNGGKRHPKLGNRVEVGAGARILGSISIGDNVFISPSCVVTRDVPPDSHVSIVNQLQLKRDKGFSRRMFVGAFALGDRLHLVGELSEKDEVALVDADHQHLGYLTLECTVRERYHHQYRVRHFEPLRTDLRFPLSLKLLGPSQDITLLDPPGLRDLIQAVLKPNIVSVGG</sequence>
<name>A0ABP7NFP7_9GAMM</name>
<dbReference type="InterPro" id="IPR045304">
    <property type="entry name" value="LbH_SAT"/>
</dbReference>
<keyword evidence="8" id="KW-1185">Reference proteome</keyword>
<dbReference type="Pfam" id="PF00132">
    <property type="entry name" value="Hexapep"/>
    <property type="match status" value="1"/>
</dbReference>
<evidence type="ECO:0000313" key="7">
    <source>
        <dbReference type="EMBL" id="GAA3945862.1"/>
    </source>
</evidence>
<dbReference type="PANTHER" id="PTHR42811">
    <property type="entry name" value="SERINE ACETYLTRANSFERASE"/>
    <property type="match status" value="1"/>
</dbReference>
<dbReference type="CDD" id="cd03354">
    <property type="entry name" value="LbH_SAT"/>
    <property type="match status" value="1"/>
</dbReference>
<dbReference type="SUPFAM" id="SSF51161">
    <property type="entry name" value="Trimeric LpxA-like enzymes"/>
    <property type="match status" value="1"/>
</dbReference>
<evidence type="ECO:0000256" key="6">
    <source>
        <dbReference type="ARBA" id="ARBA00049486"/>
    </source>
</evidence>
<dbReference type="Proteomes" id="UP001501337">
    <property type="component" value="Unassembled WGS sequence"/>
</dbReference>
<gene>
    <name evidence="7" type="ORF">GCM10022278_01270</name>
</gene>
<dbReference type="InterPro" id="IPR001451">
    <property type="entry name" value="Hexapep"/>
</dbReference>
<evidence type="ECO:0000256" key="4">
    <source>
        <dbReference type="ARBA" id="ARBA00022679"/>
    </source>
</evidence>
<comment type="similarity">
    <text evidence="1">Belongs to the transferase hexapeptide repeat family.</text>
</comment>
<dbReference type="Gene3D" id="2.160.10.10">
    <property type="entry name" value="Hexapeptide repeat proteins"/>
    <property type="match status" value="1"/>
</dbReference>
<evidence type="ECO:0000256" key="2">
    <source>
        <dbReference type="ARBA" id="ARBA00013266"/>
    </source>
</evidence>
<dbReference type="InterPro" id="IPR042122">
    <property type="entry name" value="Ser_AcTrfase_N_sf"/>
</dbReference>
<protein>
    <recommendedName>
        <fullName evidence="2">serine O-acetyltransferase</fullName>
        <ecNumber evidence="2">2.3.1.30</ecNumber>
    </recommendedName>
</protein>